<protein>
    <recommendedName>
        <fullName evidence="3">Staygreen protein domain-containing protein</fullName>
    </recommendedName>
</protein>
<accession>A0A804MD69</accession>
<evidence type="ECO:0000259" key="3">
    <source>
        <dbReference type="Pfam" id="PF12638"/>
    </source>
</evidence>
<dbReference type="GO" id="GO:0009658">
    <property type="term" value="P:chloroplast organization"/>
    <property type="evidence" value="ECO:0007669"/>
    <property type="project" value="EnsemblPlants"/>
</dbReference>
<dbReference type="PANTHER" id="PTHR31750">
    <property type="entry name" value="PROTEIN STAY-GREEN 1, CHLOROPLASTIC-RELATED"/>
    <property type="match status" value="1"/>
</dbReference>
<evidence type="ECO:0000256" key="2">
    <source>
        <dbReference type="SAM" id="MobiDB-lite"/>
    </source>
</evidence>
<dbReference type="Pfam" id="PF12638">
    <property type="entry name" value="Staygreen"/>
    <property type="match status" value="1"/>
</dbReference>
<dbReference type="InterPro" id="IPR024438">
    <property type="entry name" value="Staygreen"/>
</dbReference>
<feature type="compositionally biased region" description="Basic and acidic residues" evidence="2">
    <location>
        <begin position="240"/>
        <end position="250"/>
    </location>
</feature>
<dbReference type="AlphaFoldDB" id="A0A804MD69"/>
<dbReference type="EnsemblPlants" id="Zm00001eb076680_T001">
    <property type="protein sequence ID" value="Zm00001eb076680_P001"/>
    <property type="gene ID" value="Zm00001eb076680"/>
</dbReference>
<dbReference type="InParanoid" id="A0A804MD69"/>
<feature type="region of interest" description="Disordered" evidence="2">
    <location>
        <begin position="222"/>
        <end position="250"/>
    </location>
</feature>
<comment type="similarity">
    <text evidence="1">Belongs to the staygreen family.</text>
</comment>
<reference evidence="5" key="1">
    <citation type="submission" date="2015-12" db="EMBL/GenBank/DDBJ databases">
        <title>Update maize B73 reference genome by single molecule sequencing technologies.</title>
        <authorList>
            <consortium name="Maize Genome Sequencing Project"/>
            <person name="Ware D."/>
        </authorList>
    </citation>
    <scope>NUCLEOTIDE SEQUENCE [LARGE SCALE GENOMIC DNA]</scope>
    <source>
        <strain evidence="5">cv. B73</strain>
    </source>
</reference>
<dbReference type="Proteomes" id="UP000007305">
    <property type="component" value="Chromosome 2"/>
</dbReference>
<dbReference type="OrthoDB" id="1931912at2759"/>
<dbReference type="PANTHER" id="PTHR31750:SF18">
    <property type="entry name" value="MAGNESIUM DECHELATASE SGRL, CHLOROPLASTIC"/>
    <property type="match status" value="1"/>
</dbReference>
<name>A0A804MD69_MAIZE</name>
<organism evidence="4 5">
    <name type="scientific">Zea mays</name>
    <name type="common">Maize</name>
    <dbReference type="NCBI Taxonomy" id="4577"/>
    <lineage>
        <taxon>Eukaryota</taxon>
        <taxon>Viridiplantae</taxon>
        <taxon>Streptophyta</taxon>
        <taxon>Embryophyta</taxon>
        <taxon>Tracheophyta</taxon>
        <taxon>Spermatophyta</taxon>
        <taxon>Magnoliopsida</taxon>
        <taxon>Liliopsida</taxon>
        <taxon>Poales</taxon>
        <taxon>Poaceae</taxon>
        <taxon>PACMAD clade</taxon>
        <taxon>Panicoideae</taxon>
        <taxon>Andropogonodae</taxon>
        <taxon>Andropogoneae</taxon>
        <taxon>Tripsacinae</taxon>
        <taxon>Zea</taxon>
    </lineage>
</organism>
<reference evidence="4" key="2">
    <citation type="submission" date="2019-07" db="EMBL/GenBank/DDBJ databases">
        <authorList>
            <person name="Seetharam A."/>
            <person name="Woodhouse M."/>
            <person name="Cannon E."/>
        </authorList>
    </citation>
    <scope>NUCLEOTIDE SEQUENCE [LARGE SCALE GENOMIC DNA]</scope>
    <source>
        <strain evidence="4">cv. B73</strain>
    </source>
</reference>
<evidence type="ECO:0000313" key="4">
    <source>
        <dbReference type="EnsemblPlants" id="Zm00001eb076680_P001"/>
    </source>
</evidence>
<reference evidence="4" key="3">
    <citation type="submission" date="2021-05" db="UniProtKB">
        <authorList>
            <consortium name="EnsemblPlants"/>
        </authorList>
    </citation>
    <scope>IDENTIFICATION</scope>
    <source>
        <strain evidence="4">cv. B73</strain>
    </source>
</reference>
<evidence type="ECO:0000256" key="1">
    <source>
        <dbReference type="ARBA" id="ARBA00009234"/>
    </source>
</evidence>
<gene>
    <name evidence="4" type="primary">LOC100192013</name>
</gene>
<proteinExistence type="inferred from homology"/>
<feature type="region of interest" description="Disordered" evidence="2">
    <location>
        <begin position="176"/>
        <end position="202"/>
    </location>
</feature>
<evidence type="ECO:0000313" key="5">
    <source>
        <dbReference type="Proteomes" id="UP000007305"/>
    </source>
</evidence>
<dbReference type="Gramene" id="Zm00001eb076680_T001">
    <property type="protein sequence ID" value="Zm00001eb076680_P001"/>
    <property type="gene ID" value="Zm00001eb076680"/>
</dbReference>
<keyword evidence="5" id="KW-1185">Reference proteome</keyword>
<feature type="domain" description="Staygreen protein" evidence="3">
    <location>
        <begin position="53"/>
        <end position="151"/>
    </location>
</feature>
<sequence length="250" mass="27028">MAAAASMAARSRALVASRRRMGGPPRLLVVSCDARTADAYCSLAAKILGPPTTFNAAKLKVEFAGEELRPPFPRAYTLTHCDLTANLTLGVMSSEQLRKSTLQRDDVVAEWKETAGEMTLQVHCFVSGANLLQELAAGFRYYVFSKELPLVRAFQLTNFNLIDSRLMIDGSGLMHQGPQGGGSWRRRSVRRQAGADGGQGVGALPLQLSQVQPVRVLGPALGGCHNYQEEPPPAGAGPTAERHHQEEDYL</sequence>